<dbReference type="GO" id="GO:0043709">
    <property type="term" value="P:cell adhesion involved in single-species biofilm formation"/>
    <property type="evidence" value="ECO:0007669"/>
    <property type="project" value="TreeGrafter"/>
</dbReference>
<name>X1ASV3_9ZZZZ</name>
<dbReference type="CDD" id="cd01949">
    <property type="entry name" value="GGDEF"/>
    <property type="match status" value="2"/>
</dbReference>
<dbReference type="GO" id="GO:1902201">
    <property type="term" value="P:negative regulation of bacterial-type flagellum-dependent cell motility"/>
    <property type="evidence" value="ECO:0007669"/>
    <property type="project" value="TreeGrafter"/>
</dbReference>
<dbReference type="InterPro" id="IPR000160">
    <property type="entry name" value="GGDEF_dom"/>
</dbReference>
<dbReference type="InterPro" id="IPR050469">
    <property type="entry name" value="Diguanylate_Cyclase"/>
</dbReference>
<comment type="caution">
    <text evidence="2">The sequence shown here is derived from an EMBL/GenBank/DDBJ whole genome shotgun (WGS) entry which is preliminary data.</text>
</comment>
<dbReference type="Gene3D" id="3.30.70.270">
    <property type="match status" value="2"/>
</dbReference>
<protein>
    <recommendedName>
        <fullName evidence="1">GGDEF domain-containing protein</fullName>
    </recommendedName>
</protein>
<reference evidence="2" key="1">
    <citation type="journal article" date="2014" name="Front. Microbiol.">
        <title>High frequency of phylogenetically diverse reductive dehalogenase-homologous genes in deep subseafloor sedimentary metagenomes.</title>
        <authorList>
            <person name="Kawai M."/>
            <person name="Futagami T."/>
            <person name="Toyoda A."/>
            <person name="Takaki Y."/>
            <person name="Nishi S."/>
            <person name="Hori S."/>
            <person name="Arai W."/>
            <person name="Tsubouchi T."/>
            <person name="Morono Y."/>
            <person name="Uchiyama I."/>
            <person name="Ito T."/>
            <person name="Fujiyama A."/>
            <person name="Inagaki F."/>
            <person name="Takami H."/>
        </authorList>
    </citation>
    <scope>NUCLEOTIDE SEQUENCE</scope>
    <source>
        <strain evidence="2">Expedition CK06-06</strain>
    </source>
</reference>
<organism evidence="2">
    <name type="scientific">marine sediment metagenome</name>
    <dbReference type="NCBI Taxonomy" id="412755"/>
    <lineage>
        <taxon>unclassified sequences</taxon>
        <taxon>metagenomes</taxon>
        <taxon>ecological metagenomes</taxon>
    </lineage>
</organism>
<proteinExistence type="predicted"/>
<dbReference type="PROSITE" id="PS50887">
    <property type="entry name" value="GGDEF"/>
    <property type="match status" value="2"/>
</dbReference>
<dbReference type="EMBL" id="BART01010154">
    <property type="protein sequence ID" value="GAG85815.1"/>
    <property type="molecule type" value="Genomic_DNA"/>
</dbReference>
<dbReference type="SUPFAM" id="SSF55073">
    <property type="entry name" value="Nucleotide cyclase"/>
    <property type="match status" value="2"/>
</dbReference>
<dbReference type="PANTHER" id="PTHR45138">
    <property type="entry name" value="REGULATORY COMPONENTS OF SENSORY TRANSDUCTION SYSTEM"/>
    <property type="match status" value="1"/>
</dbReference>
<dbReference type="FunFam" id="3.30.70.270:FF:000001">
    <property type="entry name" value="Diguanylate cyclase domain protein"/>
    <property type="match status" value="1"/>
</dbReference>
<dbReference type="PANTHER" id="PTHR45138:SF9">
    <property type="entry name" value="DIGUANYLATE CYCLASE DGCM-RELATED"/>
    <property type="match status" value="1"/>
</dbReference>
<dbReference type="GO" id="GO:0052621">
    <property type="term" value="F:diguanylate cyclase activity"/>
    <property type="evidence" value="ECO:0007669"/>
    <property type="project" value="TreeGrafter"/>
</dbReference>
<dbReference type="InterPro" id="IPR029787">
    <property type="entry name" value="Nucleotide_cyclase"/>
</dbReference>
<evidence type="ECO:0000313" key="2">
    <source>
        <dbReference type="EMBL" id="GAG85815.1"/>
    </source>
</evidence>
<dbReference type="SMART" id="SM00267">
    <property type="entry name" value="GGDEF"/>
    <property type="match status" value="1"/>
</dbReference>
<feature type="domain" description="GGDEF" evidence="1">
    <location>
        <begin position="189"/>
        <end position="320"/>
    </location>
</feature>
<feature type="domain" description="GGDEF" evidence="1">
    <location>
        <begin position="1"/>
        <end position="112"/>
    </location>
</feature>
<dbReference type="Pfam" id="PF00990">
    <property type="entry name" value="GGDEF"/>
    <property type="match status" value="2"/>
</dbReference>
<dbReference type="AlphaFoldDB" id="X1ASV3"/>
<sequence length="320" mass="34975">MLQQIAHRISLVLTPGAMSFRVGGENFAVLLIATEPVGTELAEKICETVRAEPYSLMIDKLLNTSEAQVTASIGVATVYAEHGEVDQLYEAAGTALYAAKARGCNRVVHLSQLEQEALKSNVALDVQRFEDIAKVLVKRAAESITQHGRLMFEKIRAQADVDGLVGLYNRGYLDRRLPVEYSIAEKESVPITVAMLDIDYFGKVNKTYGWPTGDAVLAQVAERVRSNARADDWIARYGGEEFCIVLLGTILEQARNVLERIHTAIAALPFKATDGRSIAVTASIGAAERLTSDKDVKALMERVSARLLDAKNGGRNRVCL</sequence>
<accession>X1ASV3</accession>
<dbReference type="InterPro" id="IPR043128">
    <property type="entry name" value="Rev_trsase/Diguanyl_cyclase"/>
</dbReference>
<dbReference type="GO" id="GO:0005886">
    <property type="term" value="C:plasma membrane"/>
    <property type="evidence" value="ECO:0007669"/>
    <property type="project" value="TreeGrafter"/>
</dbReference>
<dbReference type="NCBIfam" id="TIGR00254">
    <property type="entry name" value="GGDEF"/>
    <property type="match status" value="2"/>
</dbReference>
<gene>
    <name evidence="2" type="ORF">S01H4_22226</name>
</gene>
<evidence type="ECO:0000259" key="1">
    <source>
        <dbReference type="PROSITE" id="PS50887"/>
    </source>
</evidence>